<proteinExistence type="predicted"/>
<name>A0A3A4FFV5_9MICC</name>
<evidence type="ECO:0000313" key="1">
    <source>
        <dbReference type="EMBL" id="RJN31165.1"/>
    </source>
</evidence>
<protein>
    <submittedName>
        <fullName evidence="1">Uncharacterized protein</fullName>
    </submittedName>
</protein>
<sequence>MVESQRRMVRGRRVIAVTGSAGKTSTTAMLAHALRALADGAKVQYDARNRMWSSLLRRFLVQSRRGTCSSSRVPAPPA</sequence>
<gene>
    <name evidence="1" type="ORF">D3250_09915</name>
</gene>
<dbReference type="GO" id="GO:0005524">
    <property type="term" value="F:ATP binding"/>
    <property type="evidence" value="ECO:0007669"/>
    <property type="project" value="InterPro"/>
</dbReference>
<dbReference type="Proteomes" id="UP000266615">
    <property type="component" value="Unassembled WGS sequence"/>
</dbReference>
<dbReference type="OrthoDB" id="9804126at2"/>
<dbReference type="Gene3D" id="3.40.1190.10">
    <property type="entry name" value="Mur-like, catalytic domain"/>
    <property type="match status" value="1"/>
</dbReference>
<accession>A0A3A4FFV5</accession>
<dbReference type="InterPro" id="IPR036565">
    <property type="entry name" value="Mur-like_cat_sf"/>
</dbReference>
<organism evidence="1 2">
    <name type="scientific">Nesterenkonia natronophila</name>
    <dbReference type="NCBI Taxonomy" id="2174932"/>
    <lineage>
        <taxon>Bacteria</taxon>
        <taxon>Bacillati</taxon>
        <taxon>Actinomycetota</taxon>
        <taxon>Actinomycetes</taxon>
        <taxon>Micrococcales</taxon>
        <taxon>Micrococcaceae</taxon>
        <taxon>Nesterenkonia</taxon>
    </lineage>
</organism>
<dbReference type="SUPFAM" id="SSF53623">
    <property type="entry name" value="MurD-like peptide ligases, catalytic domain"/>
    <property type="match status" value="1"/>
</dbReference>
<keyword evidence="2" id="KW-1185">Reference proteome</keyword>
<evidence type="ECO:0000313" key="2">
    <source>
        <dbReference type="Proteomes" id="UP000266615"/>
    </source>
</evidence>
<dbReference type="EMBL" id="QYZP01000003">
    <property type="protein sequence ID" value="RJN31165.1"/>
    <property type="molecule type" value="Genomic_DNA"/>
</dbReference>
<reference evidence="1 2" key="1">
    <citation type="submission" date="2018-09" db="EMBL/GenBank/DDBJ databases">
        <title>Nesterenkonia natronophila sp. nov., an alkaliphilic actinobacteriume isolated from a soda lake, and emended description of the genus Nesterenkonia.</title>
        <authorList>
            <person name="Menes R.J."/>
            <person name="Iriarte A."/>
        </authorList>
    </citation>
    <scope>NUCLEOTIDE SEQUENCE [LARGE SCALE GENOMIC DNA]</scope>
    <source>
        <strain evidence="1 2">M8</strain>
    </source>
</reference>
<comment type="caution">
    <text evidence="1">The sequence shown here is derived from an EMBL/GenBank/DDBJ whole genome shotgun (WGS) entry which is preliminary data.</text>
</comment>
<dbReference type="AlphaFoldDB" id="A0A3A4FFV5"/>